<evidence type="ECO:0000313" key="8">
    <source>
        <dbReference type="Proteomes" id="UP000271241"/>
    </source>
</evidence>
<gene>
    <name evidence="7" type="ORF">THASP1DRAFT_33409</name>
</gene>
<keyword evidence="8" id="KW-1185">Reference proteome</keyword>
<keyword evidence="1" id="KW-0001">2Fe-2S</keyword>
<feature type="region of interest" description="Disordered" evidence="5">
    <location>
        <begin position="1"/>
        <end position="52"/>
    </location>
</feature>
<dbReference type="Proteomes" id="UP000271241">
    <property type="component" value="Unassembled WGS sequence"/>
</dbReference>
<keyword evidence="2" id="KW-0479">Metal-binding</keyword>
<dbReference type="OrthoDB" id="426882at2759"/>
<evidence type="ECO:0000259" key="6">
    <source>
        <dbReference type="PROSITE" id="PS51296"/>
    </source>
</evidence>
<dbReference type="Pfam" id="PF00355">
    <property type="entry name" value="Rieske"/>
    <property type="match status" value="1"/>
</dbReference>
<name>A0A4P9XGL9_9FUNG</name>
<dbReference type="EMBL" id="KZ993456">
    <property type="protein sequence ID" value="RKP04786.1"/>
    <property type="molecule type" value="Genomic_DNA"/>
</dbReference>
<dbReference type="PROSITE" id="PS51296">
    <property type="entry name" value="RIESKE"/>
    <property type="match status" value="1"/>
</dbReference>
<reference evidence="8" key="1">
    <citation type="journal article" date="2018" name="Nat. Microbiol.">
        <title>Leveraging single-cell genomics to expand the fungal tree of life.</title>
        <authorList>
            <person name="Ahrendt S.R."/>
            <person name="Quandt C.A."/>
            <person name="Ciobanu D."/>
            <person name="Clum A."/>
            <person name="Salamov A."/>
            <person name="Andreopoulos B."/>
            <person name="Cheng J.F."/>
            <person name="Woyke T."/>
            <person name="Pelin A."/>
            <person name="Henrissat B."/>
            <person name="Reynolds N.K."/>
            <person name="Benny G.L."/>
            <person name="Smith M.E."/>
            <person name="James T.Y."/>
            <person name="Grigoriev I.V."/>
        </authorList>
    </citation>
    <scope>NUCLEOTIDE SEQUENCE [LARGE SCALE GENOMIC DNA]</scope>
    <source>
        <strain evidence="8">RSA 1356</strain>
    </source>
</reference>
<keyword evidence="4" id="KW-0411">Iron-sulfur</keyword>
<dbReference type="SUPFAM" id="SSF50022">
    <property type="entry name" value="ISP domain"/>
    <property type="match status" value="1"/>
</dbReference>
<evidence type="ECO:0000256" key="2">
    <source>
        <dbReference type="ARBA" id="ARBA00022723"/>
    </source>
</evidence>
<evidence type="ECO:0000256" key="3">
    <source>
        <dbReference type="ARBA" id="ARBA00023004"/>
    </source>
</evidence>
<dbReference type="Gene3D" id="2.102.10.10">
    <property type="entry name" value="Rieske [2Fe-2S] iron-sulphur domain"/>
    <property type="match status" value="1"/>
</dbReference>
<dbReference type="GO" id="GO:0046872">
    <property type="term" value="F:metal ion binding"/>
    <property type="evidence" value="ECO:0007669"/>
    <property type="project" value="UniProtKB-KW"/>
</dbReference>
<sequence length="139" mass="14936">MESPTLKSRSRSSSVSSSSSSPSSSSSLSSLSLHEDESKGKGPLVTADDDTATLVETRMPIMPGIEPAGGNRIRVRTASGRVYEADRYCPHKHVDLLSKGRVAGETLICTKHDWHFDLCSGGNCGRKGRTVNACLINDW</sequence>
<proteinExistence type="predicted"/>
<dbReference type="AlphaFoldDB" id="A0A4P9XGL9"/>
<evidence type="ECO:0000256" key="4">
    <source>
        <dbReference type="ARBA" id="ARBA00023014"/>
    </source>
</evidence>
<dbReference type="InterPro" id="IPR036922">
    <property type="entry name" value="Rieske_2Fe-2S_sf"/>
</dbReference>
<feature type="domain" description="Rieske" evidence="6">
    <location>
        <begin position="51"/>
        <end position="139"/>
    </location>
</feature>
<organism evidence="7 8">
    <name type="scientific">Thamnocephalis sphaerospora</name>
    <dbReference type="NCBI Taxonomy" id="78915"/>
    <lineage>
        <taxon>Eukaryota</taxon>
        <taxon>Fungi</taxon>
        <taxon>Fungi incertae sedis</taxon>
        <taxon>Zoopagomycota</taxon>
        <taxon>Zoopagomycotina</taxon>
        <taxon>Zoopagomycetes</taxon>
        <taxon>Zoopagales</taxon>
        <taxon>Sigmoideomycetaceae</taxon>
        <taxon>Thamnocephalis</taxon>
    </lineage>
</organism>
<keyword evidence="3" id="KW-0408">Iron</keyword>
<feature type="compositionally biased region" description="Low complexity" evidence="5">
    <location>
        <begin position="11"/>
        <end position="32"/>
    </location>
</feature>
<evidence type="ECO:0000256" key="5">
    <source>
        <dbReference type="SAM" id="MobiDB-lite"/>
    </source>
</evidence>
<protein>
    <recommendedName>
        <fullName evidence="6">Rieske domain-containing protein</fullName>
    </recommendedName>
</protein>
<accession>A0A4P9XGL9</accession>
<evidence type="ECO:0000256" key="1">
    <source>
        <dbReference type="ARBA" id="ARBA00022714"/>
    </source>
</evidence>
<dbReference type="GO" id="GO:0051537">
    <property type="term" value="F:2 iron, 2 sulfur cluster binding"/>
    <property type="evidence" value="ECO:0007669"/>
    <property type="project" value="UniProtKB-KW"/>
</dbReference>
<dbReference type="InterPro" id="IPR017941">
    <property type="entry name" value="Rieske_2Fe-2S"/>
</dbReference>
<evidence type="ECO:0000313" key="7">
    <source>
        <dbReference type="EMBL" id="RKP04786.1"/>
    </source>
</evidence>